<evidence type="ECO:0000313" key="2">
    <source>
        <dbReference type="Proteomes" id="UP000532194"/>
    </source>
</evidence>
<gene>
    <name evidence="1" type="ORF">G1C95_1627</name>
</gene>
<keyword evidence="2" id="KW-1185">Reference proteome</keyword>
<organism evidence="1 2">
    <name type="scientific">Bifidobacterium oedipodis</name>
    <dbReference type="NCBI Taxonomy" id="2675322"/>
    <lineage>
        <taxon>Bacteria</taxon>
        <taxon>Bacillati</taxon>
        <taxon>Actinomycetota</taxon>
        <taxon>Actinomycetes</taxon>
        <taxon>Bifidobacteriales</taxon>
        <taxon>Bifidobacteriaceae</taxon>
        <taxon>Bifidobacterium</taxon>
    </lineage>
</organism>
<comment type="caution">
    <text evidence="1">The sequence shown here is derived from an EMBL/GenBank/DDBJ whole genome shotgun (WGS) entry which is preliminary data.</text>
</comment>
<dbReference type="EMBL" id="JAAIII010000004">
    <property type="protein sequence ID" value="NMM94440.1"/>
    <property type="molecule type" value="Genomic_DNA"/>
</dbReference>
<dbReference type="SUPFAM" id="SSF53649">
    <property type="entry name" value="Alkaline phosphatase-like"/>
    <property type="match status" value="1"/>
</dbReference>
<dbReference type="InterPro" id="IPR002591">
    <property type="entry name" value="Phosphodiest/P_Trfase"/>
</dbReference>
<protein>
    <submittedName>
        <fullName evidence="1">Nucleotide pyrophosphatase</fullName>
    </submittedName>
</protein>
<dbReference type="AlphaFoldDB" id="A0A7Y0HRU1"/>
<dbReference type="InterPro" id="IPR017850">
    <property type="entry name" value="Alkaline_phosphatase_core_sf"/>
</dbReference>
<reference evidence="1 2" key="1">
    <citation type="submission" date="2020-02" db="EMBL/GenBank/DDBJ databases">
        <title>Characterization of phylogenetic diversity of novel bifidobacterial species isolated in Czech ZOOs.</title>
        <authorList>
            <person name="Lugli G.A."/>
            <person name="Vera N.B."/>
            <person name="Ventura M."/>
        </authorList>
    </citation>
    <scope>NUCLEOTIDE SEQUENCE [LARGE SCALE GENOMIC DNA]</scope>
    <source>
        <strain evidence="1 2">DSM 109957</strain>
    </source>
</reference>
<dbReference type="Pfam" id="PF01663">
    <property type="entry name" value="Phosphodiest"/>
    <property type="match status" value="1"/>
</dbReference>
<sequence length="452" mass="48784">MNAILASWVVLEWWIMSVETPDMAELLRLIPTVTYGDEDPRTKQGDQGGYQPQYSEQTVLGGSLHLSAVLPAITSAIGHPVPTAVHHDPQAAQNALGLPDAQSAIVVLVDGLGYWNLAMRLGHAPYLRSLMRDSANRRPIATCAPSTTVAAMASFGTGTCPGLTGMAGYTQLDPASGKLIQLIQFKDPLQPKPNNRTVLPPMVPPQDLQREPTIFEALAAQQVRVTSCGLAKFKDSPLTEAALRGPSYIAKVTPRDRVLAAARAAREPGLTYLYIRDADKVGHNYGWNSEQWVGAFERIDAQLGLLKRSAPKGTLIVIVADHGMVQTDMDQRIDIAEDPTLAQGVRLVGGEPRSVMLYAENDEDPQALASRWHECLGERALVRTKEQAIADGVFGPVCDRVVPMLGDVIVQASGAVTIVDSRTQSDKATHLPSVHGSQTMLEMDIPCLIDVA</sequence>
<proteinExistence type="predicted"/>
<dbReference type="GO" id="GO:0016787">
    <property type="term" value="F:hydrolase activity"/>
    <property type="evidence" value="ECO:0007669"/>
    <property type="project" value="UniProtKB-ARBA"/>
</dbReference>
<accession>A0A7Y0HRU1</accession>
<dbReference type="PANTHER" id="PTHR10151:SF120">
    <property type="entry name" value="BIS(5'-ADENOSYL)-TRIPHOSPHATASE"/>
    <property type="match status" value="1"/>
</dbReference>
<dbReference type="PANTHER" id="PTHR10151">
    <property type="entry name" value="ECTONUCLEOTIDE PYROPHOSPHATASE/PHOSPHODIESTERASE"/>
    <property type="match status" value="1"/>
</dbReference>
<dbReference type="Gene3D" id="3.40.720.10">
    <property type="entry name" value="Alkaline Phosphatase, subunit A"/>
    <property type="match status" value="1"/>
</dbReference>
<name>A0A7Y0HRU1_9BIFI</name>
<evidence type="ECO:0000313" key="1">
    <source>
        <dbReference type="EMBL" id="NMM94440.1"/>
    </source>
</evidence>
<dbReference type="Proteomes" id="UP000532194">
    <property type="component" value="Unassembled WGS sequence"/>
</dbReference>